<dbReference type="SUPFAM" id="SSF53092">
    <property type="entry name" value="Creatinase/prolidase N-terminal domain"/>
    <property type="match status" value="1"/>
</dbReference>
<dbReference type="Pfam" id="PF01321">
    <property type="entry name" value="Creatinase_N"/>
    <property type="match status" value="1"/>
</dbReference>
<dbReference type="OrthoDB" id="9806388at2"/>
<dbReference type="PANTHER" id="PTHR46112">
    <property type="entry name" value="AMINOPEPTIDASE"/>
    <property type="match status" value="1"/>
</dbReference>
<dbReference type="InterPro" id="IPR029149">
    <property type="entry name" value="Creatin/AminoP/Spt16_N"/>
</dbReference>
<dbReference type="Proteomes" id="UP000005695">
    <property type="component" value="Unassembled WGS sequence"/>
</dbReference>
<dbReference type="InterPro" id="IPR050659">
    <property type="entry name" value="Peptidase_M24B"/>
</dbReference>
<reference evidence="3" key="1">
    <citation type="submission" date="2006-05" db="EMBL/GenBank/DDBJ databases">
        <title>Annotation of the draft genome assembly of Desulfuromonas acetoxidans DSM 684.</title>
        <authorList>
            <consortium name="US DOE Joint Genome Institute (JGI-ORNL)"/>
            <person name="Larimer F."/>
            <person name="Land M."/>
            <person name="Hauser L."/>
        </authorList>
    </citation>
    <scope>NUCLEOTIDE SEQUENCE [LARGE SCALE GENOMIC DNA]</scope>
    <source>
        <strain evidence="3">DSM 684</strain>
    </source>
</reference>
<dbReference type="InterPro" id="IPR000994">
    <property type="entry name" value="Pept_M24"/>
</dbReference>
<name>Q1JXH9_DESA6</name>
<dbReference type="RefSeq" id="WP_006001845.1">
    <property type="nucleotide sequence ID" value="NZ_AAEW02000015.1"/>
</dbReference>
<evidence type="ECO:0000313" key="3">
    <source>
        <dbReference type="EMBL" id="EAT14983.1"/>
    </source>
</evidence>
<dbReference type="EMBL" id="AAEW02000015">
    <property type="protein sequence ID" value="EAT14983.1"/>
    <property type="molecule type" value="Genomic_DNA"/>
</dbReference>
<dbReference type="SUPFAM" id="SSF55920">
    <property type="entry name" value="Creatinase/aminopeptidase"/>
    <property type="match status" value="1"/>
</dbReference>
<accession>Q1JXH9</accession>
<gene>
    <name evidence="3" type="ORF">Dace_0761</name>
</gene>
<evidence type="ECO:0000259" key="1">
    <source>
        <dbReference type="Pfam" id="PF00557"/>
    </source>
</evidence>
<sequence length="400" mass="44093">MYSDDWKTPQDELLRRCQVFQRHLTAQQIDMAIIVQNADLFYLTGSIQQGMLFVPCSGEPVYCVRRDLDRARLESALSQVVAAPSPRQLADFVREQFGMTPETLGFELDVLPVTFYERLKRSFAEVAVKDVTPLLRRVRMIKSPFELGRMRKAADQLAVVYEAAKNTLREGISELELSAHLELAARLAGHQGMTRMRAFNGEFYGGHVLSGAAGAHPTFCDTPLGGTGLTPAVAQGAGQRVIQANEPVIIDFLGAYQGYLCDQTRTLCLGGLADELRQGYEDMVEILWHMEKIARPGVSWGHIYDSCLALACEMGHKDAFMGSAGAQVGFIGHGIGTEIDEFPFIAKGFNDDLLEEGMTFAFEPKLVYPELGALGIENTYLVTADGVEVLTRCPEELAVV</sequence>
<evidence type="ECO:0000259" key="2">
    <source>
        <dbReference type="Pfam" id="PF01321"/>
    </source>
</evidence>
<keyword evidence="4" id="KW-1185">Reference proteome</keyword>
<dbReference type="Pfam" id="PF00557">
    <property type="entry name" value="Peptidase_M24"/>
    <property type="match status" value="1"/>
</dbReference>
<feature type="domain" description="Creatinase N-terminal" evidence="2">
    <location>
        <begin position="16"/>
        <end position="141"/>
    </location>
</feature>
<reference evidence="3" key="2">
    <citation type="submission" date="2006-05" db="EMBL/GenBank/DDBJ databases">
        <title>Sequencing of the draft genome and assembly of Desulfuromonas acetoxidans DSM 684.</title>
        <authorList>
            <consortium name="US DOE Joint Genome Institute (JGI-PGF)"/>
            <person name="Copeland A."/>
            <person name="Lucas S."/>
            <person name="Lapidus A."/>
            <person name="Barry K."/>
            <person name="Detter J.C."/>
            <person name="Glavina del Rio T."/>
            <person name="Hammon N."/>
            <person name="Israni S."/>
            <person name="Dalin E."/>
            <person name="Tice H."/>
            <person name="Bruce D."/>
            <person name="Pitluck S."/>
            <person name="Richardson P."/>
        </authorList>
    </citation>
    <scope>NUCLEOTIDE SEQUENCE [LARGE SCALE GENOMIC DNA]</scope>
    <source>
        <strain evidence="3">DSM 684</strain>
    </source>
</reference>
<dbReference type="Gene3D" id="3.90.230.10">
    <property type="entry name" value="Creatinase/methionine aminopeptidase superfamily"/>
    <property type="match status" value="1"/>
</dbReference>
<dbReference type="AlphaFoldDB" id="Q1JXH9"/>
<protein>
    <submittedName>
        <fullName evidence="3">Peptidase M24</fullName>
    </submittedName>
</protein>
<dbReference type="CDD" id="cd01066">
    <property type="entry name" value="APP_MetAP"/>
    <property type="match status" value="1"/>
</dbReference>
<evidence type="ECO:0000313" key="4">
    <source>
        <dbReference type="Proteomes" id="UP000005695"/>
    </source>
</evidence>
<organism evidence="3 4">
    <name type="scientific">Desulfuromonas acetoxidans (strain DSM 684 / 11070)</name>
    <dbReference type="NCBI Taxonomy" id="281689"/>
    <lineage>
        <taxon>Bacteria</taxon>
        <taxon>Pseudomonadati</taxon>
        <taxon>Thermodesulfobacteriota</taxon>
        <taxon>Desulfuromonadia</taxon>
        <taxon>Desulfuromonadales</taxon>
        <taxon>Desulfuromonadaceae</taxon>
        <taxon>Desulfuromonas</taxon>
    </lineage>
</organism>
<dbReference type="Gene3D" id="3.40.350.10">
    <property type="entry name" value="Creatinase/prolidase N-terminal domain"/>
    <property type="match status" value="1"/>
</dbReference>
<dbReference type="PANTHER" id="PTHR46112:SF2">
    <property type="entry name" value="XAA-PRO AMINOPEPTIDASE P-RELATED"/>
    <property type="match status" value="1"/>
</dbReference>
<comment type="caution">
    <text evidence="3">The sequence shown here is derived from an EMBL/GenBank/DDBJ whole genome shotgun (WGS) entry which is preliminary data.</text>
</comment>
<dbReference type="InterPro" id="IPR000587">
    <property type="entry name" value="Creatinase_N"/>
</dbReference>
<dbReference type="InterPro" id="IPR036005">
    <property type="entry name" value="Creatinase/aminopeptidase-like"/>
</dbReference>
<proteinExistence type="predicted"/>
<feature type="domain" description="Peptidase M24" evidence="1">
    <location>
        <begin position="149"/>
        <end position="384"/>
    </location>
</feature>